<dbReference type="Proteomes" id="UP000281553">
    <property type="component" value="Unassembled WGS sequence"/>
</dbReference>
<evidence type="ECO:0000313" key="1">
    <source>
        <dbReference type="EMBL" id="VDK89518.1"/>
    </source>
</evidence>
<dbReference type="OrthoDB" id="414730at2759"/>
<proteinExistence type="predicted"/>
<gene>
    <name evidence="1" type="ORF">DILT_LOCUS4408</name>
</gene>
<dbReference type="AlphaFoldDB" id="A0A3P6VAV6"/>
<evidence type="ECO:0008006" key="3">
    <source>
        <dbReference type="Google" id="ProtNLM"/>
    </source>
</evidence>
<organism evidence="1 2">
    <name type="scientific">Dibothriocephalus latus</name>
    <name type="common">Fish tapeworm</name>
    <name type="synonym">Diphyllobothrium latum</name>
    <dbReference type="NCBI Taxonomy" id="60516"/>
    <lineage>
        <taxon>Eukaryota</taxon>
        <taxon>Metazoa</taxon>
        <taxon>Spiralia</taxon>
        <taxon>Lophotrochozoa</taxon>
        <taxon>Platyhelminthes</taxon>
        <taxon>Cestoda</taxon>
        <taxon>Eucestoda</taxon>
        <taxon>Diphyllobothriidea</taxon>
        <taxon>Diphyllobothriidae</taxon>
        <taxon>Dibothriocephalus</taxon>
    </lineage>
</organism>
<name>A0A3P6VAV6_DIBLA</name>
<sequence>MTSFDDLRLINTLPTGSKILQSLIKHKIMCHLTENNLLNAAQHGFFEKKYPVKPAQSLSLIMCHNLETVYGRLLMYADDLKVTYQYKPADWNIVTELIKKDLQAFAQWCCTWRLSLCWHKYSLMVVSNDHQPELSIDGHEINVPEVIKDLGISYSNSLNLSEYCALTLENTPNYRVYSQKF</sequence>
<reference evidence="1 2" key="1">
    <citation type="submission" date="2018-11" db="EMBL/GenBank/DDBJ databases">
        <authorList>
            <consortium name="Pathogen Informatics"/>
        </authorList>
    </citation>
    <scope>NUCLEOTIDE SEQUENCE [LARGE SCALE GENOMIC DNA]</scope>
</reference>
<protein>
    <recommendedName>
        <fullName evidence="3">Reverse transcriptase domain-containing protein</fullName>
    </recommendedName>
</protein>
<dbReference type="EMBL" id="UYRU01045421">
    <property type="protein sequence ID" value="VDK89518.1"/>
    <property type="molecule type" value="Genomic_DNA"/>
</dbReference>
<evidence type="ECO:0000313" key="2">
    <source>
        <dbReference type="Proteomes" id="UP000281553"/>
    </source>
</evidence>
<accession>A0A3P6VAV6</accession>
<keyword evidence="2" id="KW-1185">Reference proteome</keyword>